<evidence type="ECO:0000256" key="3">
    <source>
        <dbReference type="ARBA" id="ARBA00022989"/>
    </source>
</evidence>
<keyword evidence="3 9" id="KW-1133">Transmembrane helix</keyword>
<dbReference type="PRINTS" id="PR00237">
    <property type="entry name" value="GPCRRHODOPSN"/>
</dbReference>
<feature type="compositionally biased region" description="Low complexity" evidence="8">
    <location>
        <begin position="1661"/>
        <end position="1670"/>
    </location>
</feature>
<feature type="region of interest" description="Disordered" evidence="8">
    <location>
        <begin position="1632"/>
        <end position="1689"/>
    </location>
</feature>
<feature type="compositionally biased region" description="Gly residues" evidence="8">
    <location>
        <begin position="1305"/>
        <end position="1333"/>
    </location>
</feature>
<feature type="compositionally biased region" description="Low complexity" evidence="8">
    <location>
        <begin position="1119"/>
        <end position="1128"/>
    </location>
</feature>
<keyword evidence="2 9" id="KW-0812">Transmembrane</keyword>
<evidence type="ECO:0000256" key="1">
    <source>
        <dbReference type="ARBA" id="ARBA00004141"/>
    </source>
</evidence>
<feature type="region of interest" description="Disordered" evidence="8">
    <location>
        <begin position="1297"/>
        <end position="1333"/>
    </location>
</feature>
<evidence type="ECO:0000256" key="9">
    <source>
        <dbReference type="SAM" id="Phobius"/>
    </source>
</evidence>
<feature type="compositionally biased region" description="Polar residues" evidence="8">
    <location>
        <begin position="470"/>
        <end position="479"/>
    </location>
</feature>
<organism evidence="11 12">
    <name type="scientific">Macrostomum lignano</name>
    <dbReference type="NCBI Taxonomy" id="282301"/>
    <lineage>
        <taxon>Eukaryota</taxon>
        <taxon>Metazoa</taxon>
        <taxon>Spiralia</taxon>
        <taxon>Lophotrochozoa</taxon>
        <taxon>Platyhelminthes</taxon>
        <taxon>Rhabditophora</taxon>
        <taxon>Macrostomorpha</taxon>
        <taxon>Macrostomida</taxon>
        <taxon>Macrostomidae</taxon>
        <taxon>Macrostomum</taxon>
    </lineage>
</organism>
<dbReference type="PANTHER" id="PTHR45695">
    <property type="entry name" value="LEUCOKININ RECEPTOR-RELATED"/>
    <property type="match status" value="1"/>
</dbReference>
<evidence type="ECO:0000256" key="6">
    <source>
        <dbReference type="ARBA" id="ARBA00023170"/>
    </source>
</evidence>
<dbReference type="Pfam" id="PF00001">
    <property type="entry name" value="7tm_1"/>
    <property type="match status" value="2"/>
</dbReference>
<feature type="transmembrane region" description="Helical" evidence="9">
    <location>
        <begin position="812"/>
        <end position="837"/>
    </location>
</feature>
<feature type="region of interest" description="Disordered" evidence="8">
    <location>
        <begin position="636"/>
        <end position="663"/>
    </location>
</feature>
<evidence type="ECO:0000313" key="12">
    <source>
        <dbReference type="WBParaSite" id="maker-uti_cns_0010848-snap-gene-0.2-mRNA-1"/>
    </source>
</evidence>
<feature type="compositionally biased region" description="Low complexity" evidence="8">
    <location>
        <begin position="1098"/>
        <end position="1110"/>
    </location>
</feature>
<proteinExistence type="predicted"/>
<keyword evidence="5 9" id="KW-0472">Membrane</keyword>
<dbReference type="PANTHER" id="PTHR45695:SF9">
    <property type="entry name" value="LEUCOKININ RECEPTOR"/>
    <property type="match status" value="1"/>
</dbReference>
<dbReference type="GO" id="GO:0005886">
    <property type="term" value="C:plasma membrane"/>
    <property type="evidence" value="ECO:0007669"/>
    <property type="project" value="TreeGrafter"/>
</dbReference>
<feature type="region of interest" description="Disordered" evidence="8">
    <location>
        <begin position="1592"/>
        <end position="1611"/>
    </location>
</feature>
<evidence type="ECO:0000256" key="7">
    <source>
        <dbReference type="ARBA" id="ARBA00023224"/>
    </source>
</evidence>
<evidence type="ECO:0000259" key="10">
    <source>
        <dbReference type="PROSITE" id="PS50262"/>
    </source>
</evidence>
<evidence type="ECO:0000256" key="8">
    <source>
        <dbReference type="SAM" id="MobiDB-lite"/>
    </source>
</evidence>
<dbReference type="SUPFAM" id="SSF81321">
    <property type="entry name" value="Family A G protein-coupled receptor-like"/>
    <property type="match status" value="1"/>
</dbReference>
<dbReference type="GO" id="GO:0004930">
    <property type="term" value="F:G protein-coupled receptor activity"/>
    <property type="evidence" value="ECO:0007669"/>
    <property type="project" value="UniProtKB-KW"/>
</dbReference>
<evidence type="ECO:0000256" key="5">
    <source>
        <dbReference type="ARBA" id="ARBA00023136"/>
    </source>
</evidence>
<reference evidence="12" key="1">
    <citation type="submission" date="2016-11" db="UniProtKB">
        <authorList>
            <consortium name="WormBaseParasite"/>
        </authorList>
    </citation>
    <scope>IDENTIFICATION</scope>
</reference>
<feature type="compositionally biased region" description="Basic and acidic residues" evidence="8">
    <location>
        <begin position="1679"/>
        <end position="1689"/>
    </location>
</feature>
<feature type="transmembrane region" description="Helical" evidence="9">
    <location>
        <begin position="920"/>
        <end position="941"/>
    </location>
</feature>
<dbReference type="WBParaSite" id="maker-uti_cns_0010848-snap-gene-0.2-mRNA-1">
    <property type="protein sequence ID" value="maker-uti_cns_0010848-snap-gene-0.2-mRNA-1"/>
    <property type="gene ID" value="maker-uti_cns_0010848-snap-gene-0.2"/>
</dbReference>
<keyword evidence="7" id="KW-0807">Transducer</keyword>
<dbReference type="InterPro" id="IPR000276">
    <property type="entry name" value="GPCR_Rhodpsn"/>
</dbReference>
<feature type="transmembrane region" description="Helical" evidence="9">
    <location>
        <begin position="1004"/>
        <end position="1028"/>
    </location>
</feature>
<keyword evidence="6" id="KW-0675">Receptor</keyword>
<keyword evidence="11" id="KW-1185">Reference proteome</keyword>
<comment type="subcellular location">
    <subcellularLocation>
        <location evidence="1">Membrane</location>
        <topology evidence="1">Multi-pass membrane protein</topology>
    </subcellularLocation>
</comment>
<protein>
    <submittedName>
        <fullName evidence="12">G_PROTEIN_RECEP_F1_2 domain-containing protein</fullName>
    </submittedName>
</protein>
<name>A0A1I8I8T6_9PLAT</name>
<evidence type="ECO:0000313" key="11">
    <source>
        <dbReference type="Proteomes" id="UP000095280"/>
    </source>
</evidence>
<dbReference type="Gene3D" id="1.20.1070.10">
    <property type="entry name" value="Rhodopsin 7-helix transmembrane proteins"/>
    <property type="match status" value="1"/>
</dbReference>
<keyword evidence="4" id="KW-0297">G-protein coupled receptor</keyword>
<dbReference type="Proteomes" id="UP000095280">
    <property type="component" value="Unplaced"/>
</dbReference>
<feature type="region of interest" description="Disordered" evidence="8">
    <location>
        <begin position="1423"/>
        <end position="1584"/>
    </location>
</feature>
<dbReference type="InterPro" id="IPR017452">
    <property type="entry name" value="GPCR_Rhodpsn_7TM"/>
</dbReference>
<dbReference type="PROSITE" id="PS50262">
    <property type="entry name" value="G_PROTEIN_RECEP_F1_2"/>
    <property type="match status" value="1"/>
</dbReference>
<feature type="transmembrane region" description="Helical" evidence="9">
    <location>
        <begin position="849"/>
        <end position="874"/>
    </location>
</feature>
<feature type="domain" description="G-protein coupled receptors family 1 profile" evidence="10">
    <location>
        <begin position="828"/>
        <end position="1267"/>
    </location>
</feature>
<feature type="region of interest" description="Disordered" evidence="8">
    <location>
        <begin position="595"/>
        <end position="624"/>
    </location>
</feature>
<feature type="region of interest" description="Disordered" evidence="8">
    <location>
        <begin position="459"/>
        <end position="479"/>
    </location>
</feature>
<feature type="compositionally biased region" description="Low complexity" evidence="8">
    <location>
        <begin position="595"/>
        <end position="609"/>
    </location>
</feature>
<sequence>DESLKLTAAAAAAELRRGGRAPTFRASSCGWPLLSSLRGQDLTRVMPPARWLGSCANLELANSTPKLTLRMHRDCSRSPELSALPALAVWRGGGWSQPDLSRANLHCILEIRTQGRCQSRRQWLRAVGFTLGQQLSRTIDGEAERLGRGGAGGGGHGADRQRQSPPPPPPQTRQLDAGSGCSCVAKRERTGKKQFICHMLILLLLESGPAALVEKSLPLGNSCLSPAVIGDGIAAKFPFPFATDTGCMDRPDPTAPRNFKPSISTLIRYGDFAGHSKQELTARSGSDLMELPRLASRVGRSAAKSLPAPLLTADSLNCRISGAFDLSHCVGWQTAQADGVQSLLLLLRVPAEPVQRPQPAPVAIGRLFGFFNCRRRCHRARLLVDGLEGALLGEAALQAGESCLALLQADGHPRASRVLPITVPLDSAHTCTLSRFFGRRCRALSDRLPRDRRRLPSLCRKTATAAAQAPSTSRKMSASDTVQRGGEYLAGAAVGAVVHVDHVSASDLTSLVTGLHPGGASGPSTDGTSAFVLTGVRTGQVCLGRHVLSSDSGAEIPDAEDQRLRPAAEEARRLLKHRDGGPVDHFRSEVVHAVPAGRAAEMPDAAEAEAASRRPTRARGRSAALAEAAAATGVTRRIPGLARPGLEASAGAGKSGTGQRTQAQAWPPLPCLQLLAAQLPGAGTRMLSQRMTAGREWAAAPEQGTKQKECCRNWSRIKEDLGWVASSCWELLARSEPLVMGKAEGKKLNPTGDTEKLGRFSKIRAERQLRQQLEELRLVVTGNMASAAQKQFLHTQEVIDLLNRRPLGPLEYILFAAYGVAMLWSLGANGLFIAMGLRYKQLRQRLPKLMVSLAASNLLVTLVCMPAAVCYLVYHTWPLGKVGCKLMHFTEVSLVECHNKRRSFRRQEPVKQRLWQGRRLVLLLLLVWGGAAALASPNIFIRSTVTFGVQSMQEFMQGRNRGGGGEALNATGSPSDAPEDQQCGEICVTFCDEYWGENPWARRLYSVLLLLLVFCMPCAVISACYCFITASIAALARLLSQSEQQPDGEELQLWRLQRHQQRPPTPQHPAPPSPNLLHPNRCLMLNLSQHQHQRHRQSLQFSSSAPVSPTTGGGGGSDAVGPSSPVGAEGPGGGNVGGLSRFHSHDRLNPCVSSYTDQIQASESHSSVPSQYQASVAHQSTKRAVQTLVLLVACFVICWLPVNLVGVWIDFSSAGGGHQRRDPRPPFRGGLQLVAGRPEVMRPLEESIYSVALFLGHLHSAVSPICYWCLNKSFRRHLSALASRMCCRVFRRSGNRQDEQRRGRGGGAGVGAGGGARGGRGDPCGGGGGGGGGGGRAEGACAVPLVIPDDAPDGRTTAAVAAAVAAGGYIGSRSSDTESARVLAGKLRLIGLSLSAPTARQLGRGWRGRPAFREFQLRVASHSDPLQRVTPDPLQRVTPDPLQRITPDPLQRVTPDPLQRVTPDPLQRVTPDPLQRVTPDPLQRVTPDPLQRVTPDPLQRVTPDSLQRVTPIHSRDRSEPTIGGVGAAAAAAGEADTGPDSPSRGFSMPTVTEPNRAAASAWSNRLESTVRPRRTSGGSGLSLLTLADGVPTLGDRMPTHTAASGPESLLATTASARRLSISRRPIAWARGSRTSLGRAGAASSRAPMFTGSPPEPPPDSALARARTARATIEEGAPEAGRRGLQEAVA</sequence>
<feature type="region of interest" description="Disordered" evidence="8">
    <location>
        <begin position="144"/>
        <end position="180"/>
    </location>
</feature>
<feature type="compositionally biased region" description="Low complexity" evidence="8">
    <location>
        <begin position="1632"/>
        <end position="1646"/>
    </location>
</feature>
<evidence type="ECO:0000256" key="2">
    <source>
        <dbReference type="ARBA" id="ARBA00022692"/>
    </source>
</evidence>
<evidence type="ECO:0000256" key="4">
    <source>
        <dbReference type="ARBA" id="ARBA00023040"/>
    </source>
</evidence>
<feature type="region of interest" description="Disordered" evidence="8">
    <location>
        <begin position="1095"/>
        <end position="1142"/>
    </location>
</feature>
<accession>A0A1I8I8T6</accession>
<feature type="compositionally biased region" description="Low complexity" evidence="8">
    <location>
        <begin position="459"/>
        <end position="469"/>
    </location>
</feature>